<dbReference type="AlphaFoldDB" id="A0A068S5W2"/>
<name>A0A068S5W2_9FUNG</name>
<dbReference type="InterPro" id="IPR013535">
    <property type="entry name" value="PUL_dom"/>
</dbReference>
<dbReference type="InterPro" id="IPR042266">
    <property type="entry name" value="PPPDE_sf"/>
</dbReference>
<comment type="similarity">
    <text evidence="1">Belongs to the DeSI family.</text>
</comment>
<dbReference type="Gene3D" id="3.90.1720.30">
    <property type="entry name" value="PPPDE domains"/>
    <property type="match status" value="1"/>
</dbReference>
<dbReference type="InterPro" id="IPR008580">
    <property type="entry name" value="PPPDE_dom"/>
</dbReference>
<dbReference type="InterPro" id="IPR036249">
    <property type="entry name" value="Thioredoxin-like_sf"/>
</dbReference>
<keyword evidence="3" id="KW-0378">Hydrolase</keyword>
<dbReference type="PROSITE" id="PS00194">
    <property type="entry name" value="THIOREDOXIN_1"/>
    <property type="match status" value="1"/>
</dbReference>
<dbReference type="EMBL" id="CBTN010000044">
    <property type="protein sequence ID" value="CDH57212.1"/>
    <property type="molecule type" value="Genomic_DNA"/>
</dbReference>
<evidence type="ECO:0000313" key="8">
    <source>
        <dbReference type="EMBL" id="CDH57212.1"/>
    </source>
</evidence>
<dbReference type="PROSITE" id="PS51396">
    <property type="entry name" value="PUL"/>
    <property type="match status" value="1"/>
</dbReference>
<evidence type="ECO:0000259" key="5">
    <source>
        <dbReference type="PROSITE" id="PS51352"/>
    </source>
</evidence>
<evidence type="ECO:0000256" key="3">
    <source>
        <dbReference type="ARBA" id="ARBA00022801"/>
    </source>
</evidence>
<keyword evidence="2" id="KW-0645">Protease</keyword>
<dbReference type="GO" id="GO:0006508">
    <property type="term" value="P:proteolysis"/>
    <property type="evidence" value="ECO:0007669"/>
    <property type="project" value="UniProtKB-KW"/>
</dbReference>
<feature type="region of interest" description="Disordered" evidence="4">
    <location>
        <begin position="150"/>
        <end position="171"/>
    </location>
</feature>
<dbReference type="OrthoDB" id="21221at2759"/>
<dbReference type="CDD" id="cd02947">
    <property type="entry name" value="TRX_family"/>
    <property type="match status" value="1"/>
</dbReference>
<evidence type="ECO:0000256" key="2">
    <source>
        <dbReference type="ARBA" id="ARBA00022670"/>
    </source>
</evidence>
<dbReference type="Gene3D" id="1.25.10.10">
    <property type="entry name" value="Leucine-rich Repeat Variant"/>
    <property type="match status" value="1"/>
</dbReference>
<dbReference type="SUPFAM" id="SSF52833">
    <property type="entry name" value="Thioredoxin-like"/>
    <property type="match status" value="1"/>
</dbReference>
<dbReference type="InterPro" id="IPR017937">
    <property type="entry name" value="Thioredoxin_CS"/>
</dbReference>
<dbReference type="VEuPathDB" id="FungiDB:LCOR_08182.1"/>
<dbReference type="PROSITE" id="PS51858">
    <property type="entry name" value="PPPDE"/>
    <property type="match status" value="1"/>
</dbReference>
<proteinExistence type="inferred from homology"/>
<evidence type="ECO:0000313" key="9">
    <source>
        <dbReference type="Proteomes" id="UP000027586"/>
    </source>
</evidence>
<dbReference type="PROSITE" id="PS51352">
    <property type="entry name" value="THIOREDOXIN_2"/>
    <property type="match status" value="1"/>
</dbReference>
<dbReference type="Gene3D" id="3.40.30.10">
    <property type="entry name" value="Glutaredoxin"/>
    <property type="match status" value="1"/>
</dbReference>
<reference evidence="8" key="1">
    <citation type="submission" date="2013-08" db="EMBL/GenBank/DDBJ databases">
        <title>Gene expansion shapes genome architecture in the human pathogen Lichtheimia corymbifera: an evolutionary genomics analysis in the ancient terrestrial Mucorales (Mucoromycotina).</title>
        <authorList>
            <person name="Schwartze V.U."/>
            <person name="Winter S."/>
            <person name="Shelest E."/>
            <person name="Marcet-Houben M."/>
            <person name="Horn F."/>
            <person name="Wehner S."/>
            <person name="Hoffmann K."/>
            <person name="Riege K."/>
            <person name="Sammeth M."/>
            <person name="Nowrousian M."/>
            <person name="Valiante V."/>
            <person name="Linde J."/>
            <person name="Jacobsen I.D."/>
            <person name="Marz M."/>
            <person name="Brakhage A.A."/>
            <person name="Gabaldon T."/>
            <person name="Bocker S."/>
            <person name="Voigt K."/>
        </authorList>
    </citation>
    <scope>NUCLEOTIDE SEQUENCE [LARGE SCALE GENOMIC DNA]</scope>
    <source>
        <strain evidence="8">FSU 9682</strain>
    </source>
</reference>
<dbReference type="Pfam" id="PF00085">
    <property type="entry name" value="Thioredoxin"/>
    <property type="match status" value="1"/>
</dbReference>
<dbReference type="InterPro" id="IPR011989">
    <property type="entry name" value="ARM-like"/>
</dbReference>
<dbReference type="Pfam" id="PF08324">
    <property type="entry name" value="PUL"/>
    <property type="match status" value="1"/>
</dbReference>
<feature type="domain" description="PPPDE" evidence="7">
    <location>
        <begin position="4"/>
        <end position="144"/>
    </location>
</feature>
<keyword evidence="9" id="KW-1185">Reference proteome</keyword>
<dbReference type="STRING" id="1263082.A0A068S5W2"/>
<feature type="domain" description="Thioredoxin" evidence="5">
    <location>
        <begin position="153"/>
        <end position="299"/>
    </location>
</feature>
<dbReference type="Proteomes" id="UP000027586">
    <property type="component" value="Unassembled WGS sequence"/>
</dbReference>
<evidence type="ECO:0000256" key="1">
    <source>
        <dbReference type="ARBA" id="ARBA00008140"/>
    </source>
</evidence>
<dbReference type="PANTHER" id="PTHR12378:SF7">
    <property type="entry name" value="DESUMOYLATING ISOPEPTIDASE 1"/>
    <property type="match status" value="1"/>
</dbReference>
<dbReference type="GO" id="GO:0008233">
    <property type="term" value="F:peptidase activity"/>
    <property type="evidence" value="ECO:0007669"/>
    <property type="project" value="UniProtKB-KW"/>
</dbReference>
<organism evidence="8 9">
    <name type="scientific">Lichtheimia corymbifera JMRC:FSU:9682</name>
    <dbReference type="NCBI Taxonomy" id="1263082"/>
    <lineage>
        <taxon>Eukaryota</taxon>
        <taxon>Fungi</taxon>
        <taxon>Fungi incertae sedis</taxon>
        <taxon>Mucoromycota</taxon>
        <taxon>Mucoromycotina</taxon>
        <taxon>Mucoromycetes</taxon>
        <taxon>Mucorales</taxon>
        <taxon>Lichtheimiaceae</taxon>
        <taxon>Lichtheimia</taxon>
    </lineage>
</organism>
<dbReference type="SMART" id="SM01179">
    <property type="entry name" value="DUF862"/>
    <property type="match status" value="1"/>
</dbReference>
<protein>
    <submittedName>
        <fullName evidence="8">Duf862-domain-containing protein</fullName>
    </submittedName>
</protein>
<dbReference type="GO" id="GO:0070646">
    <property type="term" value="P:protein modification by small protein removal"/>
    <property type="evidence" value="ECO:0007669"/>
    <property type="project" value="TreeGrafter"/>
</dbReference>
<dbReference type="InterPro" id="IPR013766">
    <property type="entry name" value="Thioredoxin_domain"/>
</dbReference>
<feature type="domain" description="PUL" evidence="6">
    <location>
        <begin position="316"/>
        <end position="605"/>
    </location>
</feature>
<accession>A0A068S5W2</accession>
<gene>
    <name evidence="8" type="ORF">LCOR_08182.1</name>
</gene>
<dbReference type="PANTHER" id="PTHR12378">
    <property type="entry name" value="DESUMOYLATING ISOPEPTIDASE"/>
    <property type="match status" value="1"/>
</dbReference>
<evidence type="ECO:0000259" key="6">
    <source>
        <dbReference type="PROSITE" id="PS51396"/>
    </source>
</evidence>
<sequence>MTGEAVKLYIYDLSNGLAKQMSMSLTGRQIDGIWHTSVVIFGQEFYYGQGILTSSPGATHHGQPLEIIDMGETYLPPEVVLEYIESQRSVFTPEKYHLLDFNCNTFSENMCQFLTGKSIPSHITSLPSDFLNTPFGQSMLPMIENMFGQSQQAAPSATAPPPSSAQPSDNAQSLLQNISSAAISAPPKPVQTAQNLASLEQWIQSYKAVVVFFTSATCPPCRMIKPDFERLMEEKNSTGGTKIKILGVIVDTSVAFDAASKYGIRATPTFMLFHQGQKFSDFRGANYAELQSSVNLLLFTAYPPHPHRKIQLRNVVNLPNKPVLYATPGKTDMIFGKLESFLEQDKIELNEQEQRTLSQSKTAIQQNDAKSLDMQHWHQLLDKLLDKLPMDHQFPLLDIFRTLLATQHAADFYMKDCSQLVRVIENGYKQTSIPKASLLMTLRVACNLFAHEHLVTTYFTSTLPTASHRASLTQLLINSLLSPESQVRQTAASLAFNCSTTVANERLKKEQDDGYLSGMPEQEDDDWQIEIVSAVMDVLNKETDEEVVHRLLASIAKFVFLAPEQSSVAELLSALDIKQVIETKKTEKIIKTTSIAALSREVIQLVQPPSP</sequence>
<evidence type="ECO:0000256" key="4">
    <source>
        <dbReference type="SAM" id="MobiDB-lite"/>
    </source>
</evidence>
<dbReference type="Pfam" id="PF05903">
    <property type="entry name" value="Peptidase_C97"/>
    <property type="match status" value="1"/>
</dbReference>
<comment type="caution">
    <text evidence="8">The sequence shown here is derived from an EMBL/GenBank/DDBJ whole genome shotgun (WGS) entry which is preliminary data.</text>
</comment>
<evidence type="ECO:0000259" key="7">
    <source>
        <dbReference type="PROSITE" id="PS51858"/>
    </source>
</evidence>